<keyword evidence="8 11" id="KW-0460">Magnesium</keyword>
<evidence type="ECO:0000259" key="13">
    <source>
        <dbReference type="Pfam" id="PF02775"/>
    </source>
</evidence>
<evidence type="ECO:0000256" key="2">
    <source>
        <dbReference type="ARBA" id="ARBA00005025"/>
    </source>
</evidence>
<evidence type="ECO:0000256" key="7">
    <source>
        <dbReference type="ARBA" id="ARBA00022723"/>
    </source>
</evidence>
<dbReference type="InterPro" id="IPR012000">
    <property type="entry name" value="Thiamin_PyroP_enz_cen_dom"/>
</dbReference>
<keyword evidence="16" id="KW-1185">Reference proteome</keyword>
<name>A0A6P2JRB5_9BURK</name>
<comment type="similarity">
    <text evidence="3 11">Belongs to the TPP enzyme family.</text>
</comment>
<dbReference type="InterPro" id="IPR011766">
    <property type="entry name" value="TPP_enzyme_TPP-bd"/>
</dbReference>
<dbReference type="NCBIfam" id="TIGR00118">
    <property type="entry name" value="acolac_lg"/>
    <property type="match status" value="1"/>
</dbReference>
<dbReference type="PROSITE" id="PS00187">
    <property type="entry name" value="TPP_ENZYMES"/>
    <property type="match status" value="1"/>
</dbReference>
<keyword evidence="10 11" id="KW-0100">Branched-chain amino acid biosynthesis</keyword>
<dbReference type="UniPathway" id="UPA00047">
    <property type="reaction ID" value="UER00055"/>
</dbReference>
<evidence type="ECO:0000256" key="3">
    <source>
        <dbReference type="ARBA" id="ARBA00007812"/>
    </source>
</evidence>
<dbReference type="Pfam" id="PF00205">
    <property type="entry name" value="TPP_enzyme_M"/>
    <property type="match status" value="1"/>
</dbReference>
<dbReference type="CDD" id="cd02015">
    <property type="entry name" value="TPP_AHAS"/>
    <property type="match status" value="1"/>
</dbReference>
<evidence type="ECO:0000256" key="9">
    <source>
        <dbReference type="ARBA" id="ARBA00023052"/>
    </source>
</evidence>
<dbReference type="EC" id="2.2.1.6" evidence="4 11"/>
<evidence type="ECO:0000256" key="4">
    <source>
        <dbReference type="ARBA" id="ARBA00013145"/>
    </source>
</evidence>
<dbReference type="SUPFAM" id="SSF52518">
    <property type="entry name" value="Thiamin diphosphate-binding fold (THDP-binding)"/>
    <property type="match status" value="2"/>
</dbReference>
<dbReference type="PANTHER" id="PTHR18968">
    <property type="entry name" value="THIAMINE PYROPHOSPHATE ENZYMES"/>
    <property type="match status" value="1"/>
</dbReference>
<evidence type="ECO:0000256" key="1">
    <source>
        <dbReference type="ARBA" id="ARBA00004974"/>
    </source>
</evidence>
<gene>
    <name evidence="15" type="ORF">BDI24065_02136</name>
</gene>
<evidence type="ECO:0000313" key="15">
    <source>
        <dbReference type="EMBL" id="VWB47002.1"/>
    </source>
</evidence>
<evidence type="ECO:0000256" key="10">
    <source>
        <dbReference type="ARBA" id="ARBA00023304"/>
    </source>
</evidence>
<dbReference type="InterPro" id="IPR029035">
    <property type="entry name" value="DHS-like_NAD/FAD-binding_dom"/>
</dbReference>
<dbReference type="PANTHER" id="PTHR18968:SF13">
    <property type="entry name" value="ACETOLACTATE SYNTHASE CATALYTIC SUBUNIT, MITOCHONDRIAL"/>
    <property type="match status" value="1"/>
</dbReference>
<evidence type="ECO:0000256" key="6">
    <source>
        <dbReference type="ARBA" id="ARBA00022679"/>
    </source>
</evidence>
<dbReference type="GO" id="GO:0050660">
    <property type="term" value="F:flavin adenine dinucleotide binding"/>
    <property type="evidence" value="ECO:0007669"/>
    <property type="project" value="InterPro"/>
</dbReference>
<keyword evidence="5 11" id="KW-0028">Amino-acid biosynthesis</keyword>
<dbReference type="Pfam" id="PF02776">
    <property type="entry name" value="TPP_enzyme_N"/>
    <property type="match status" value="1"/>
</dbReference>
<comment type="cofactor">
    <cofactor evidence="11">
        <name>Mg(2+)</name>
        <dbReference type="ChEBI" id="CHEBI:18420"/>
    </cofactor>
    <text evidence="11">Binds 1 Mg(2+) ion per subunit.</text>
</comment>
<evidence type="ECO:0000259" key="14">
    <source>
        <dbReference type="Pfam" id="PF02776"/>
    </source>
</evidence>
<dbReference type="Pfam" id="PF02775">
    <property type="entry name" value="TPP_enzyme_C"/>
    <property type="match status" value="1"/>
</dbReference>
<comment type="cofactor">
    <cofactor evidence="11">
        <name>thiamine diphosphate</name>
        <dbReference type="ChEBI" id="CHEBI:58937"/>
    </cofactor>
    <text evidence="11">Binds 1 thiamine pyrophosphate per subunit.</text>
</comment>
<dbReference type="InterPro" id="IPR012846">
    <property type="entry name" value="Acetolactate_synth_lsu"/>
</dbReference>
<dbReference type="GO" id="GO:0000287">
    <property type="term" value="F:magnesium ion binding"/>
    <property type="evidence" value="ECO:0007669"/>
    <property type="project" value="UniProtKB-UniRule"/>
</dbReference>
<dbReference type="Gene3D" id="3.40.50.1220">
    <property type="entry name" value="TPP-binding domain"/>
    <property type="match status" value="1"/>
</dbReference>
<dbReference type="RefSeq" id="WP_151047332.1">
    <property type="nucleotide sequence ID" value="NZ_CABVPN010000009.1"/>
</dbReference>
<accession>A0A6P2JRB5</accession>
<keyword evidence="9 11" id="KW-0786">Thiamine pyrophosphate</keyword>
<dbReference type="GO" id="GO:0030976">
    <property type="term" value="F:thiamine pyrophosphate binding"/>
    <property type="evidence" value="ECO:0007669"/>
    <property type="project" value="UniProtKB-UniRule"/>
</dbReference>
<feature type="domain" description="Thiamine pyrophosphate enzyme N-terminal TPP-binding" evidence="14">
    <location>
        <begin position="22"/>
        <end position="142"/>
    </location>
</feature>
<dbReference type="GO" id="GO:0009099">
    <property type="term" value="P:L-valine biosynthetic process"/>
    <property type="evidence" value="ECO:0007669"/>
    <property type="project" value="UniProtKB-UniPathway"/>
</dbReference>
<dbReference type="GO" id="GO:0009097">
    <property type="term" value="P:isoleucine biosynthetic process"/>
    <property type="evidence" value="ECO:0007669"/>
    <property type="project" value="UniProtKB-UniPathway"/>
</dbReference>
<dbReference type="InterPro" id="IPR045229">
    <property type="entry name" value="TPP_enz"/>
</dbReference>
<dbReference type="Proteomes" id="UP000494125">
    <property type="component" value="Unassembled WGS sequence"/>
</dbReference>
<dbReference type="Gene3D" id="3.40.50.970">
    <property type="match status" value="2"/>
</dbReference>
<dbReference type="InterPro" id="IPR029061">
    <property type="entry name" value="THDP-binding"/>
</dbReference>
<dbReference type="GO" id="GO:0003984">
    <property type="term" value="F:acetolactate synthase activity"/>
    <property type="evidence" value="ECO:0007669"/>
    <property type="project" value="UniProtKB-EC"/>
</dbReference>
<dbReference type="FunFam" id="3.40.50.1220:FF:000008">
    <property type="entry name" value="Acetolactate synthase"/>
    <property type="match status" value="1"/>
</dbReference>
<evidence type="ECO:0000256" key="11">
    <source>
        <dbReference type="RuleBase" id="RU003591"/>
    </source>
</evidence>
<feature type="domain" description="Thiamine pyrophosphate enzyme central" evidence="12">
    <location>
        <begin position="231"/>
        <end position="365"/>
    </location>
</feature>
<keyword evidence="6 11" id="KW-0808">Transferase</keyword>
<protein>
    <recommendedName>
        <fullName evidence="4 11">Acetolactate synthase</fullName>
        <ecNumber evidence="4 11">2.2.1.6</ecNumber>
    </recommendedName>
</protein>
<dbReference type="InterPro" id="IPR012001">
    <property type="entry name" value="Thiamin_PyroP_enz_TPP-bd_dom"/>
</dbReference>
<dbReference type="AlphaFoldDB" id="A0A6P2JRB5"/>
<dbReference type="FunFam" id="3.40.50.970:FF:000007">
    <property type="entry name" value="Acetolactate synthase"/>
    <property type="match status" value="1"/>
</dbReference>
<keyword evidence="7 11" id="KW-0479">Metal-binding</keyword>
<sequence length="621" mass="67440">MSRNPAVTSQILPPPAHAGELMSGADIILRVLAEQGVDTLFGYSGGAILPTYDAVFRFNELHKASPKRQIRFVVPANEQAAGFMAAGYARASGKVGVFMVTSGPGATNAVTPIADCNGDSVPVVLICGQVPRAMVGTDAFQEAPVFNIMSACAKQVFLVTDPAKLEQTLRSAFEIARTGRPGPVVVDVPKDVQNWVGPYLGHGTLQFRGYSDRLRMVAKGARLDDDKRAAFFDLLAQSRRPLLYVGGGIVAAEAAGELLRFSERYRIPVVTTLMGIGAIPARYELGLGMLGMHGTACANYAVEDCDFLIAVGARFDDRVVGGRPDRFAPRARHVAHIDIDEAEINKVKRAQWSHIGNAKDALRSLMTHDRIVQSSADWLDRVAELKRRHGMNFDRNKSAIQPQYVIEKLSEMTGGRAIVTTGVGQHQMWAAQYFDFVEPRTFLTSGSMGTMGFGLPAAIGAQLARPDALVIDIDGDGSIRMNVGELETASTYGVPVKVLLLNNCGDGMIRQWQRLFFDGRMFVSDKALHRKDFVMAARADGFEFACRVDTISELEAKLRAFIEFEGPAFLDVRIDPGADVFPMVGPGQSYSTMVTGPFIAARAGIERGAHHEGPPNRTDMF</sequence>
<evidence type="ECO:0000256" key="5">
    <source>
        <dbReference type="ARBA" id="ARBA00022605"/>
    </source>
</evidence>
<comment type="pathway">
    <text evidence="2 11">Amino-acid biosynthesis; L-valine biosynthesis; L-valine from pyruvate: step 1/4.</text>
</comment>
<dbReference type="InterPro" id="IPR039368">
    <property type="entry name" value="AHAS_TPP"/>
</dbReference>
<organism evidence="15 16">
    <name type="scientific">Burkholderia diffusa</name>
    <dbReference type="NCBI Taxonomy" id="488732"/>
    <lineage>
        <taxon>Bacteria</taxon>
        <taxon>Pseudomonadati</taxon>
        <taxon>Pseudomonadota</taxon>
        <taxon>Betaproteobacteria</taxon>
        <taxon>Burkholderiales</taxon>
        <taxon>Burkholderiaceae</taxon>
        <taxon>Burkholderia</taxon>
        <taxon>Burkholderia cepacia complex</taxon>
    </lineage>
</organism>
<dbReference type="UniPathway" id="UPA00049">
    <property type="reaction ID" value="UER00059"/>
</dbReference>
<dbReference type="EMBL" id="CABVPN010000009">
    <property type="protein sequence ID" value="VWB47002.1"/>
    <property type="molecule type" value="Genomic_DNA"/>
</dbReference>
<comment type="catalytic activity">
    <reaction evidence="11">
        <text>2 pyruvate + H(+) = (2S)-2-acetolactate + CO2</text>
        <dbReference type="Rhea" id="RHEA:25249"/>
        <dbReference type="ChEBI" id="CHEBI:15361"/>
        <dbReference type="ChEBI" id="CHEBI:15378"/>
        <dbReference type="ChEBI" id="CHEBI:16526"/>
        <dbReference type="ChEBI" id="CHEBI:58476"/>
        <dbReference type="EC" id="2.2.1.6"/>
    </reaction>
</comment>
<dbReference type="SUPFAM" id="SSF52467">
    <property type="entry name" value="DHS-like NAD/FAD-binding domain"/>
    <property type="match status" value="1"/>
</dbReference>
<dbReference type="CDD" id="cd07035">
    <property type="entry name" value="TPP_PYR_POX_like"/>
    <property type="match status" value="1"/>
</dbReference>
<evidence type="ECO:0000259" key="12">
    <source>
        <dbReference type="Pfam" id="PF00205"/>
    </source>
</evidence>
<feature type="domain" description="Thiamine pyrophosphate enzyme TPP-binding" evidence="13">
    <location>
        <begin position="422"/>
        <end position="572"/>
    </location>
</feature>
<comment type="pathway">
    <text evidence="1 11">Amino-acid biosynthesis; L-isoleucine biosynthesis; L-isoleucine from 2-oxobutanoate: step 1/4.</text>
</comment>
<dbReference type="GO" id="GO:0005948">
    <property type="term" value="C:acetolactate synthase complex"/>
    <property type="evidence" value="ECO:0007669"/>
    <property type="project" value="TreeGrafter"/>
</dbReference>
<proteinExistence type="inferred from homology"/>
<dbReference type="GeneID" id="93027214"/>
<evidence type="ECO:0000256" key="8">
    <source>
        <dbReference type="ARBA" id="ARBA00022842"/>
    </source>
</evidence>
<dbReference type="InterPro" id="IPR000399">
    <property type="entry name" value="TPP-bd_CS"/>
</dbReference>
<evidence type="ECO:0000313" key="16">
    <source>
        <dbReference type="Proteomes" id="UP000494125"/>
    </source>
</evidence>
<reference evidence="15 16" key="1">
    <citation type="submission" date="2019-09" db="EMBL/GenBank/DDBJ databases">
        <authorList>
            <person name="Depoorter E."/>
        </authorList>
    </citation>
    <scope>NUCLEOTIDE SEQUENCE [LARGE SCALE GENOMIC DNA]</scope>
    <source>
        <strain evidence="15">LMG 24065</strain>
    </source>
</reference>